<dbReference type="Proteomes" id="UP000248840">
    <property type="component" value="Unassembled WGS sequence"/>
</dbReference>
<dbReference type="Gene3D" id="2.10.109.10">
    <property type="entry name" value="Umud Fragment, subunit A"/>
    <property type="match status" value="1"/>
</dbReference>
<keyword evidence="3" id="KW-1185">Reference proteome</keyword>
<feature type="domain" description="GIY-YIG" evidence="1">
    <location>
        <begin position="31"/>
        <end position="106"/>
    </location>
</feature>
<dbReference type="OrthoDB" id="9759819at2"/>
<dbReference type="InterPro" id="IPR027417">
    <property type="entry name" value="P-loop_NTPase"/>
</dbReference>
<dbReference type="InterPro" id="IPR000305">
    <property type="entry name" value="GIY-YIG_endonuc"/>
</dbReference>
<dbReference type="SUPFAM" id="SSF51306">
    <property type="entry name" value="LexA/Signal peptidase"/>
    <property type="match status" value="1"/>
</dbReference>
<dbReference type="CDD" id="cd06529">
    <property type="entry name" value="S24_LexA-like"/>
    <property type="match status" value="1"/>
</dbReference>
<name>A0A328YA21_9FLAO</name>
<dbReference type="InterPro" id="IPR039418">
    <property type="entry name" value="LexA-like"/>
</dbReference>
<reference evidence="2 3" key="1">
    <citation type="submission" date="2018-06" db="EMBL/GenBank/DDBJ databases">
        <title>Genomic Encyclopedia of Archaeal and Bacterial Type Strains, Phase II (KMG-II): from individual species to whole genera.</title>
        <authorList>
            <person name="Goeker M."/>
        </authorList>
    </citation>
    <scope>NUCLEOTIDE SEQUENCE [LARGE SCALE GENOMIC DNA]</scope>
    <source>
        <strain evidence="2 3">DSM 25663</strain>
    </source>
</reference>
<proteinExistence type="predicted"/>
<dbReference type="InterPro" id="IPR035901">
    <property type="entry name" value="GIY-YIG_endonuc_sf"/>
</dbReference>
<dbReference type="RefSeq" id="WP_112113616.1">
    <property type="nucleotide sequence ID" value="NZ_QLSZ01000009.1"/>
</dbReference>
<dbReference type="InterPro" id="IPR036286">
    <property type="entry name" value="LexA/Signal_pep-like_sf"/>
</dbReference>
<comment type="caution">
    <text evidence="2">The sequence shown here is derived from an EMBL/GenBank/DDBJ whole genome shotgun (WGS) entry which is preliminary data.</text>
</comment>
<accession>A0A328YA21</accession>
<dbReference type="Pfam" id="PF00717">
    <property type="entry name" value="Peptidase_S24"/>
    <property type="match status" value="1"/>
</dbReference>
<dbReference type="InterPro" id="IPR018647">
    <property type="entry name" value="SLFN_3-like_DNA/RNA_helicase"/>
</dbReference>
<evidence type="ECO:0000313" key="3">
    <source>
        <dbReference type="Proteomes" id="UP000248840"/>
    </source>
</evidence>
<protein>
    <recommendedName>
        <fullName evidence="1">GIY-YIG domain-containing protein</fullName>
    </recommendedName>
</protein>
<dbReference type="Pfam" id="PF01541">
    <property type="entry name" value="GIY-YIG"/>
    <property type="match status" value="1"/>
</dbReference>
<dbReference type="CDD" id="cd10439">
    <property type="entry name" value="GIY-YIG_COG3410"/>
    <property type="match status" value="1"/>
</dbReference>
<gene>
    <name evidence="2" type="ORF">CLV55_10920</name>
</gene>
<evidence type="ECO:0000313" key="2">
    <source>
        <dbReference type="EMBL" id="RAR70769.1"/>
    </source>
</evidence>
<dbReference type="EMBL" id="QLSZ01000009">
    <property type="protein sequence ID" value="RAR70769.1"/>
    <property type="molecule type" value="Genomic_DNA"/>
</dbReference>
<dbReference type="InterPro" id="IPR015927">
    <property type="entry name" value="Peptidase_S24_S26A/B/C"/>
</dbReference>
<dbReference type="SUPFAM" id="SSF52540">
    <property type="entry name" value="P-loop containing nucleoside triphosphate hydrolases"/>
    <property type="match status" value="1"/>
</dbReference>
<dbReference type="PROSITE" id="PS50164">
    <property type="entry name" value="GIY_YIG"/>
    <property type="match status" value="1"/>
</dbReference>
<dbReference type="SUPFAM" id="SSF82771">
    <property type="entry name" value="GIY-YIG endonuclease"/>
    <property type="match status" value="1"/>
</dbReference>
<dbReference type="Pfam" id="PF09848">
    <property type="entry name" value="SLFN-g3_helicase"/>
    <property type="match status" value="1"/>
</dbReference>
<evidence type="ECO:0000259" key="1">
    <source>
        <dbReference type="PROSITE" id="PS50164"/>
    </source>
</evidence>
<organism evidence="2 3">
    <name type="scientific">Flavobacterium aciduliphilum</name>
    <dbReference type="NCBI Taxonomy" id="1101402"/>
    <lineage>
        <taxon>Bacteria</taxon>
        <taxon>Pseudomonadati</taxon>
        <taxon>Bacteroidota</taxon>
        <taxon>Flavobacteriia</taxon>
        <taxon>Flavobacteriales</taxon>
        <taxon>Flavobacteriaceae</taxon>
        <taxon>Flavobacterium</taxon>
    </lineage>
</organism>
<sequence length="729" mass="83976">MKLNPLFSIERFDFDYNLFNEFHNIHYAKDFWPIVYIISDDVNKEAYVGETTDAYARMTSHLKNNKKNKLTALHLIMSEKFNKSATLDIESNLIKYISGDGQFKLINGNVGLANHNYYQKKELYWDIFKSIWDNLRAEGIAKHPIDFIDNSDLFKYSPYKTLTSEQKNGLLVIMKNLLDNTFKNIIVEGGAGTGKTILAIFLFKLLNTNNEDFNFEEFGNDELEFMQIVYELKEKYPNPKMALVVPMSSFRNTLKKVFKNIKGLNANMVIGPAEVSNSTFDILVVDESHRLRRRVNLGAYYGAFDTACNKLGLDKMNCSELDWIVKQSESSILFYDENQSIKPSDTKKEDFDKLKTNPLTKIEYLKSQFRVRGGNDYVQYINNLLNCNLDANSKIFNSKEYEFLLFDSIEELVSEIKLRDKENGLSRLVAGYSWPWISNKNKELYDIVIDDVELKWNSVANDWVNSPNSVNEVGCIHTTQGYDLNYTGIIFGNEITYDKTKNEIVIIKENYFDKNGKQSINDPEELKDFIINIYKTIMLRGIKGTYVYACDKNLREYLSQFIQKNKEEKTITILPQNEVIPYVNSIPLFDIKVAAGEFSELQTAQDCDWIALPKRYKPSTDLFACKVVGESMNKIIPNGSICLFRKYSGGSRDGKIVLVEHSNIQDADFGSGYTIKEYRSKKNIENESWSHSSIVLKPLSHNIEFSDIELSKDELVDLKVIGLFECVLV</sequence>
<dbReference type="Gene3D" id="3.40.50.300">
    <property type="entry name" value="P-loop containing nucleotide triphosphate hydrolases"/>
    <property type="match status" value="1"/>
</dbReference>
<dbReference type="AlphaFoldDB" id="A0A328YA21"/>